<reference evidence="2 3" key="1">
    <citation type="submission" date="2022-11" db="EMBL/GenBank/DDBJ databases">
        <title>Haliovirga abyssi gen. nov., sp. nov., a mesophilic fermentative bacterium isolated from the Iheya North hydrothermal field and the proposal of Haliovirgaceae fam. nov.</title>
        <authorList>
            <person name="Miyazaki U."/>
            <person name="Tame A."/>
            <person name="Miyazaki J."/>
            <person name="Takai K."/>
            <person name="Sawayama S."/>
            <person name="Kitajima M."/>
            <person name="Okamoto A."/>
            <person name="Nakagawa S."/>
        </authorList>
    </citation>
    <scope>NUCLEOTIDE SEQUENCE [LARGE SCALE GENOMIC DNA]</scope>
    <source>
        <strain evidence="2 3">IC12</strain>
    </source>
</reference>
<feature type="transmembrane region" description="Helical" evidence="1">
    <location>
        <begin position="12"/>
        <end position="32"/>
    </location>
</feature>
<evidence type="ECO:0008006" key="4">
    <source>
        <dbReference type="Google" id="ProtNLM"/>
    </source>
</evidence>
<evidence type="ECO:0000313" key="2">
    <source>
        <dbReference type="EMBL" id="BDU50528.1"/>
    </source>
</evidence>
<evidence type="ECO:0000256" key="1">
    <source>
        <dbReference type="SAM" id="Phobius"/>
    </source>
</evidence>
<dbReference type="InterPro" id="IPR050218">
    <property type="entry name" value="LptD"/>
</dbReference>
<keyword evidence="1" id="KW-0472">Membrane</keyword>
<keyword evidence="1" id="KW-0812">Transmembrane</keyword>
<dbReference type="GO" id="GO:0009279">
    <property type="term" value="C:cell outer membrane"/>
    <property type="evidence" value="ECO:0007669"/>
    <property type="project" value="TreeGrafter"/>
</dbReference>
<dbReference type="AlphaFoldDB" id="A0AAU9DEA4"/>
<dbReference type="PANTHER" id="PTHR30189">
    <property type="entry name" value="LPS-ASSEMBLY PROTEIN"/>
    <property type="match status" value="1"/>
</dbReference>
<evidence type="ECO:0000313" key="3">
    <source>
        <dbReference type="Proteomes" id="UP001321582"/>
    </source>
</evidence>
<dbReference type="KEGG" id="haby:HLVA_10970"/>
<accession>A0AAU9DEA4</accession>
<organism evidence="2 3">
    <name type="scientific">Haliovirga abyssi</name>
    <dbReference type="NCBI Taxonomy" id="2996794"/>
    <lineage>
        <taxon>Bacteria</taxon>
        <taxon>Fusobacteriati</taxon>
        <taxon>Fusobacteriota</taxon>
        <taxon>Fusobacteriia</taxon>
        <taxon>Fusobacteriales</taxon>
        <taxon>Haliovirgaceae</taxon>
        <taxon>Haliovirga</taxon>
    </lineage>
</organism>
<keyword evidence="3" id="KW-1185">Reference proteome</keyword>
<protein>
    <recommendedName>
        <fullName evidence="4">LPS-assembly protein LptD</fullName>
    </recommendedName>
</protein>
<proteinExistence type="predicted"/>
<name>A0AAU9DEA4_9FUSO</name>
<gene>
    <name evidence="2" type="ORF">HLVA_10970</name>
</gene>
<dbReference type="Proteomes" id="UP001321582">
    <property type="component" value="Chromosome"/>
</dbReference>
<keyword evidence="1" id="KW-1133">Transmembrane helix</keyword>
<dbReference type="EMBL" id="AP027059">
    <property type="protein sequence ID" value="BDU50528.1"/>
    <property type="molecule type" value="Genomic_DNA"/>
</dbReference>
<dbReference type="PANTHER" id="PTHR30189:SF1">
    <property type="entry name" value="LPS-ASSEMBLY PROTEIN LPTD"/>
    <property type="match status" value="1"/>
</dbReference>
<dbReference type="GO" id="GO:1990351">
    <property type="term" value="C:transporter complex"/>
    <property type="evidence" value="ECO:0007669"/>
    <property type="project" value="TreeGrafter"/>
</dbReference>
<sequence>MTMNLKTNKLQLFIFIYFIFSISILAESKFFIEGVSGNPKFDFEKEEFWADNGIQVKYKDMKIQAMRIKKIKNKNILLAYDKVIFVQGKNKVEADSLEVNLDTKVAKIINGKSFMDKVYYGGKDFEAHFPDKAFVKDSYFTTCNLKNPHYHLEAKKIIFYPGRKIVAYNAAIYIGKVPVMWLPYYVSSLKKGTKRASLFPRIGSSDDKGKYIIWGIDYELNKKYLSGFVDMELSEKKGWAVEWSNDYEIQKNNSGNLHLKRFLIPKKGMEKEWDFIWTHKAVTNDNPKKFFKKGNWDIFYENKSTNLLRDNKGNEINYTKKTSSMKKYQIKSAQKFGKDMNLTLDVMYTDAQILKDIINQNQNNNPNTGDEVKVEIYKRGTFSKNNSIYKLSLNYDNTKDLNPGKKGDKYSFKDNYSTNLNIKKQKITVGYSYKNQDNWKESSYDPNVTVIDYDLNKNETYKLKLGNYYILKTKFFYGLDFHRKDSEEHQIKYLDEKNKILDPTPSKNNKKENSKGGGFSFGNSSLPLFLLGSKGNFLYHQSRNWYVTKEMLMTHENKLTIDTPLYNNLKERDRNFDLKIKNSIPLVYVFSVGEVPVTMMFPDTRKEYGNILTLTLGNIVSNYTYGVKESFDGKDNWKKTDSTSNFFQTKIDKDYINLKFDKNNSYDDSAFITKKGNSLGLTFVSGDNKIEYSNSNTKNFNKKLGQELELSLNNNFKIKYTTKNIGLSYQILKNKARKEIESKDSAGNSVKTGKYKISSETIKKDYSLLFNFKGEKFDKYLKITYNDGEDNSKKESEKLDDSNLTAKLTFTEAKKKDDKAKKQQKIKEVKDETTNSEFTLFPEEEQKIDDILTEDEKIKDLFTLTGIGDETKKDDKENNKKSYSLTLSAVSDRNYYKKKADYLKSLKTFSVTTDFAYGSLLTLGYKYNWTRTAGGLDYSAKTQAQSIKFRLGPKDYEWWIGYSREYNDLKNQLTKVSYTLDHKIHCTEFKLGYDETWNDSKNKFDTVISLKFWILAFPDKNLEYKKEANKKGFGFGI</sequence>